<dbReference type="GO" id="GO:0003700">
    <property type="term" value="F:DNA-binding transcription factor activity"/>
    <property type="evidence" value="ECO:0007669"/>
    <property type="project" value="InterPro"/>
</dbReference>
<accession>A0A7Y9J4C9</accession>
<proteinExistence type="predicted"/>
<dbReference type="InterPro" id="IPR036390">
    <property type="entry name" value="WH_DNA-bd_sf"/>
</dbReference>
<keyword evidence="2 5" id="KW-0238">DNA-binding</keyword>
<evidence type="ECO:0000256" key="2">
    <source>
        <dbReference type="ARBA" id="ARBA00023125"/>
    </source>
</evidence>
<dbReference type="PANTHER" id="PTHR43537">
    <property type="entry name" value="TRANSCRIPTIONAL REGULATOR, GNTR FAMILY"/>
    <property type="match status" value="1"/>
</dbReference>
<dbReference type="InterPro" id="IPR000524">
    <property type="entry name" value="Tscrpt_reg_HTH_GntR"/>
</dbReference>
<dbReference type="SUPFAM" id="SSF48008">
    <property type="entry name" value="GntR ligand-binding domain-like"/>
    <property type="match status" value="1"/>
</dbReference>
<evidence type="ECO:0000259" key="4">
    <source>
        <dbReference type="PROSITE" id="PS50949"/>
    </source>
</evidence>
<name>A0A7Y9J4C9_9PSEU</name>
<gene>
    <name evidence="5" type="ORF">BJ983_001075</name>
</gene>
<comment type="caution">
    <text evidence="5">The sequence shown here is derived from an EMBL/GenBank/DDBJ whole genome shotgun (WGS) entry which is preliminary data.</text>
</comment>
<dbReference type="EMBL" id="JACCBN010000001">
    <property type="protein sequence ID" value="NYD34973.1"/>
    <property type="molecule type" value="Genomic_DNA"/>
</dbReference>
<dbReference type="Gene3D" id="1.20.120.530">
    <property type="entry name" value="GntR ligand-binding domain-like"/>
    <property type="match status" value="1"/>
</dbReference>
<dbReference type="AlphaFoldDB" id="A0A7Y9J4C9"/>
<evidence type="ECO:0000313" key="6">
    <source>
        <dbReference type="Proteomes" id="UP000535890"/>
    </source>
</evidence>
<dbReference type="PANTHER" id="PTHR43537:SF24">
    <property type="entry name" value="GLUCONATE OPERON TRANSCRIPTIONAL REPRESSOR"/>
    <property type="match status" value="1"/>
</dbReference>
<feature type="domain" description="HTH gntR-type" evidence="4">
    <location>
        <begin position="8"/>
        <end position="75"/>
    </location>
</feature>
<evidence type="ECO:0000256" key="3">
    <source>
        <dbReference type="ARBA" id="ARBA00023163"/>
    </source>
</evidence>
<evidence type="ECO:0000313" key="5">
    <source>
        <dbReference type="EMBL" id="NYD34973.1"/>
    </source>
</evidence>
<dbReference type="InterPro" id="IPR036388">
    <property type="entry name" value="WH-like_DNA-bd_sf"/>
</dbReference>
<dbReference type="Pfam" id="PF00392">
    <property type="entry name" value="GntR"/>
    <property type="match status" value="1"/>
</dbReference>
<dbReference type="Proteomes" id="UP000535890">
    <property type="component" value="Unassembled WGS sequence"/>
</dbReference>
<keyword evidence="3" id="KW-0804">Transcription</keyword>
<dbReference type="CDD" id="cd07377">
    <property type="entry name" value="WHTH_GntR"/>
    <property type="match status" value="1"/>
</dbReference>
<dbReference type="PROSITE" id="PS50949">
    <property type="entry name" value="HTH_GNTR"/>
    <property type="match status" value="1"/>
</dbReference>
<keyword evidence="1" id="KW-0805">Transcription regulation</keyword>
<dbReference type="GO" id="GO:0003677">
    <property type="term" value="F:DNA binding"/>
    <property type="evidence" value="ECO:0007669"/>
    <property type="project" value="UniProtKB-KW"/>
</dbReference>
<dbReference type="InterPro" id="IPR011711">
    <property type="entry name" value="GntR_C"/>
</dbReference>
<dbReference type="InterPro" id="IPR008920">
    <property type="entry name" value="TF_FadR/GntR_C"/>
</dbReference>
<evidence type="ECO:0000256" key="1">
    <source>
        <dbReference type="ARBA" id="ARBA00023015"/>
    </source>
</evidence>
<keyword evidence="6" id="KW-1185">Reference proteome</keyword>
<dbReference type="Gene3D" id="1.10.10.10">
    <property type="entry name" value="Winged helix-like DNA-binding domain superfamily/Winged helix DNA-binding domain"/>
    <property type="match status" value="1"/>
</dbReference>
<dbReference type="PRINTS" id="PR00035">
    <property type="entry name" value="HTHGNTR"/>
</dbReference>
<dbReference type="SUPFAM" id="SSF46785">
    <property type="entry name" value="Winged helix' DNA-binding domain"/>
    <property type="match status" value="1"/>
</dbReference>
<sequence>MSSTVSQDGARTQAYRRIRSDIAAGALVPGSWVREGPLADTLGVSRTPVREALNALAAEGLVEIVRHRGARVSSWTRRDVDEVYSLRALLEGEGARLAAERADASVIATLREHDRAFAAAAAELSELRAAGHDEAAAVARAVEANGALHREVMAAADSPRLASLLASVSSTPLVALAFGHYADADLARSVAGHHDLVLGISHRDAALAESAMRSHILGARHAAARSATDA</sequence>
<dbReference type="SMART" id="SM00895">
    <property type="entry name" value="FCD"/>
    <property type="match status" value="1"/>
</dbReference>
<dbReference type="Pfam" id="PF07729">
    <property type="entry name" value="FCD"/>
    <property type="match status" value="1"/>
</dbReference>
<protein>
    <submittedName>
        <fullName evidence="5">DNA-binding GntR family transcriptional regulator</fullName>
    </submittedName>
</protein>
<organism evidence="5 6">
    <name type="scientific">Actinomycetospora corticicola</name>
    <dbReference type="NCBI Taxonomy" id="663602"/>
    <lineage>
        <taxon>Bacteria</taxon>
        <taxon>Bacillati</taxon>
        <taxon>Actinomycetota</taxon>
        <taxon>Actinomycetes</taxon>
        <taxon>Pseudonocardiales</taxon>
        <taxon>Pseudonocardiaceae</taxon>
        <taxon>Actinomycetospora</taxon>
    </lineage>
</organism>
<dbReference type="SMART" id="SM00345">
    <property type="entry name" value="HTH_GNTR"/>
    <property type="match status" value="1"/>
</dbReference>
<reference evidence="5 6" key="1">
    <citation type="submission" date="2020-07" db="EMBL/GenBank/DDBJ databases">
        <title>Sequencing the genomes of 1000 actinobacteria strains.</title>
        <authorList>
            <person name="Klenk H.-P."/>
        </authorList>
    </citation>
    <scope>NUCLEOTIDE SEQUENCE [LARGE SCALE GENOMIC DNA]</scope>
    <source>
        <strain evidence="5 6">DSM 45772</strain>
    </source>
</reference>
<dbReference type="RefSeq" id="WP_179792873.1">
    <property type="nucleotide sequence ID" value="NZ_BAABHP010000034.1"/>
</dbReference>